<keyword evidence="1" id="KW-0472">Membrane</keyword>
<accession>A0A1W1GYB5</accession>
<evidence type="ECO:0000313" key="2">
    <source>
        <dbReference type="EMBL" id="SLM24359.1"/>
    </source>
</evidence>
<gene>
    <name evidence="2" type="ORF">SAMN04488690_2080</name>
</gene>
<evidence type="ECO:0000313" key="3">
    <source>
        <dbReference type="Proteomes" id="UP000191133"/>
    </source>
</evidence>
<proteinExistence type="predicted"/>
<evidence type="ECO:0000256" key="1">
    <source>
        <dbReference type="SAM" id="Phobius"/>
    </source>
</evidence>
<feature type="transmembrane region" description="Helical" evidence="1">
    <location>
        <begin position="193"/>
        <end position="220"/>
    </location>
</feature>
<dbReference type="Proteomes" id="UP000191133">
    <property type="component" value="Unassembled WGS sequence"/>
</dbReference>
<sequence>MRIAFWSSWLLLISLSIGLALALADFRTATHYASAPLLLEPGTQLTLETERLLPGRPQLSLTFQRPPPDYDQPDPVLGNWQNSQHAGFLRFRTPGEPIRLKVEHDGRHAIYRAMPVSSHGSGEVTREFTPDEPSASPTDFQWPPLASPLTLGAGNLHLKITVVEVGPGLRGETATLGLEPGLQMKVNDADYGWLWLLFIVKPALQLLLALYAMVMLAWSWRRGRTWWRGRAGAVKAS</sequence>
<protein>
    <submittedName>
        <fullName evidence="2">Uncharacterized protein</fullName>
    </submittedName>
</protein>
<organism evidence="2 3">
    <name type="scientific">Stenotrophomonas indicatrix</name>
    <dbReference type="NCBI Taxonomy" id="2045451"/>
    <lineage>
        <taxon>Bacteria</taxon>
        <taxon>Pseudomonadati</taxon>
        <taxon>Pseudomonadota</taxon>
        <taxon>Gammaproteobacteria</taxon>
        <taxon>Lysobacterales</taxon>
        <taxon>Lysobacteraceae</taxon>
        <taxon>Stenotrophomonas</taxon>
    </lineage>
</organism>
<dbReference type="AlphaFoldDB" id="A0A1W1GYB5"/>
<dbReference type="RefSeq" id="WP_080149459.1">
    <property type="nucleotide sequence ID" value="NZ_FWEU01000002.1"/>
</dbReference>
<name>A0A1W1GYB5_9GAMM</name>
<keyword evidence="1" id="KW-0812">Transmembrane</keyword>
<keyword evidence="1" id="KW-1133">Transmembrane helix</keyword>
<dbReference type="EMBL" id="FWEU01000002">
    <property type="protein sequence ID" value="SLM24359.1"/>
    <property type="molecule type" value="Genomic_DNA"/>
</dbReference>
<reference evidence="3" key="1">
    <citation type="submission" date="2016-10" db="EMBL/GenBank/DDBJ databases">
        <authorList>
            <person name="Varghese N."/>
        </authorList>
    </citation>
    <scope>NUCLEOTIDE SEQUENCE [LARGE SCALE GENOMIC DNA]</scope>
    <source>
        <strain evidence="3">92MFCol6.1</strain>
    </source>
</reference>